<evidence type="ECO:0000256" key="1">
    <source>
        <dbReference type="SAM" id="MobiDB-lite"/>
    </source>
</evidence>
<gene>
    <name evidence="2" type="ORF">NDU88_006979</name>
</gene>
<sequence length="164" mass="18081">MTSAADKGAVNGGKAARRLTALNGLLVEHAALSPPPPCTCNGWRQLTETRPRGGQKTQQRGRRSRESPRRTRGKKIVMPMFSKVLLITGNIEQCTYKPRAPLRNRHPRTPHSSAAQMRNPFVPYDRLHAAVMSLLFSSQTPSSAFNCAQGTAQTTRLAKDLLYS</sequence>
<dbReference type="AlphaFoldDB" id="A0AAV7PMG4"/>
<organism evidence="2 3">
    <name type="scientific">Pleurodeles waltl</name>
    <name type="common">Iberian ribbed newt</name>
    <dbReference type="NCBI Taxonomy" id="8319"/>
    <lineage>
        <taxon>Eukaryota</taxon>
        <taxon>Metazoa</taxon>
        <taxon>Chordata</taxon>
        <taxon>Craniata</taxon>
        <taxon>Vertebrata</taxon>
        <taxon>Euteleostomi</taxon>
        <taxon>Amphibia</taxon>
        <taxon>Batrachia</taxon>
        <taxon>Caudata</taxon>
        <taxon>Salamandroidea</taxon>
        <taxon>Salamandridae</taxon>
        <taxon>Pleurodelinae</taxon>
        <taxon>Pleurodeles</taxon>
    </lineage>
</organism>
<dbReference type="EMBL" id="JANPWB010000011">
    <property type="protein sequence ID" value="KAJ1128602.1"/>
    <property type="molecule type" value="Genomic_DNA"/>
</dbReference>
<proteinExistence type="predicted"/>
<evidence type="ECO:0000313" key="3">
    <source>
        <dbReference type="Proteomes" id="UP001066276"/>
    </source>
</evidence>
<evidence type="ECO:0000313" key="2">
    <source>
        <dbReference type="EMBL" id="KAJ1128602.1"/>
    </source>
</evidence>
<feature type="region of interest" description="Disordered" evidence="1">
    <location>
        <begin position="37"/>
        <end position="74"/>
    </location>
</feature>
<dbReference type="Proteomes" id="UP001066276">
    <property type="component" value="Chromosome 7"/>
</dbReference>
<reference evidence="2" key="1">
    <citation type="journal article" date="2022" name="bioRxiv">
        <title>Sequencing and chromosome-scale assembly of the giantPleurodeles waltlgenome.</title>
        <authorList>
            <person name="Brown T."/>
            <person name="Elewa A."/>
            <person name="Iarovenko S."/>
            <person name="Subramanian E."/>
            <person name="Araus A.J."/>
            <person name="Petzold A."/>
            <person name="Susuki M."/>
            <person name="Suzuki K.-i.T."/>
            <person name="Hayashi T."/>
            <person name="Toyoda A."/>
            <person name="Oliveira C."/>
            <person name="Osipova E."/>
            <person name="Leigh N.D."/>
            <person name="Simon A."/>
            <person name="Yun M.H."/>
        </authorList>
    </citation>
    <scope>NUCLEOTIDE SEQUENCE</scope>
    <source>
        <strain evidence="2">20211129_DDA</strain>
        <tissue evidence="2">Liver</tissue>
    </source>
</reference>
<protein>
    <submittedName>
        <fullName evidence="2">Uncharacterized protein</fullName>
    </submittedName>
</protein>
<accession>A0AAV7PMG4</accession>
<name>A0AAV7PMG4_PLEWA</name>
<keyword evidence="3" id="KW-1185">Reference proteome</keyword>
<comment type="caution">
    <text evidence="2">The sequence shown here is derived from an EMBL/GenBank/DDBJ whole genome shotgun (WGS) entry which is preliminary data.</text>
</comment>